<sequence>MESCIVFNCADPGSPVPVARFALDKNGDGLFAYGKSYQRLANALPLDPVHLPVSPKPHRIPRQPDGSYGVISDAGPNAWGVKLTASISRVTKTPVPQTPVDWLLHSWHYGAGCLGFSAEPSTPPQLGMVPQSTTQLSARLVKAIEMLATHPDEDLDQEAIRLALPGGSLGGVRPKTVVLHEGKEYIAKFSRPDDPFDLPKVEYATLMLAFRAGVRLPDFEHVEIGGRSVLLIERFDRTRDGKRIHYISANSLIGMGRVTDNDYKTRYSYAGIAEAMRGINEHVVEDSHELFRRMVINILVGNVDDHMRNHGLILSDNGKYRLSPAFDIVPHIDAASMPQWIGVGAHGRASTIENALSQRGRFQLTHDEAIAIINQVRTVASGWRAIFQEAGVSQRDILLLVSCFGAAEGPG</sequence>
<keyword evidence="3" id="KW-0418">Kinase</keyword>
<evidence type="ECO:0000256" key="1">
    <source>
        <dbReference type="ARBA" id="ARBA00010164"/>
    </source>
</evidence>
<evidence type="ECO:0000313" key="6">
    <source>
        <dbReference type="Proteomes" id="UP000622890"/>
    </source>
</evidence>
<dbReference type="EMBL" id="JAEPBG010000024">
    <property type="protein sequence ID" value="MBK4738649.1"/>
    <property type="molecule type" value="Genomic_DNA"/>
</dbReference>
<keyword evidence="2" id="KW-0808">Transferase</keyword>
<evidence type="ECO:0000259" key="4">
    <source>
        <dbReference type="Pfam" id="PF07804"/>
    </source>
</evidence>
<dbReference type="InterPro" id="IPR052028">
    <property type="entry name" value="HipA_Ser/Thr_kinase"/>
</dbReference>
<evidence type="ECO:0000256" key="3">
    <source>
        <dbReference type="ARBA" id="ARBA00022777"/>
    </source>
</evidence>
<gene>
    <name evidence="5" type="ORF">JJB74_28880</name>
</gene>
<dbReference type="RefSeq" id="WP_200598018.1">
    <property type="nucleotide sequence ID" value="NZ_JAEPBG010000024.1"/>
</dbReference>
<evidence type="ECO:0000256" key="2">
    <source>
        <dbReference type="ARBA" id="ARBA00022679"/>
    </source>
</evidence>
<dbReference type="PANTHER" id="PTHR37419">
    <property type="entry name" value="SERINE/THREONINE-PROTEIN KINASE TOXIN HIPA"/>
    <property type="match status" value="1"/>
</dbReference>
<dbReference type="Gene3D" id="1.10.1070.20">
    <property type="match status" value="1"/>
</dbReference>
<feature type="domain" description="HipA-like C-terminal" evidence="4">
    <location>
        <begin position="168"/>
        <end position="383"/>
    </location>
</feature>
<keyword evidence="6" id="KW-1185">Reference proteome</keyword>
<protein>
    <submittedName>
        <fullName evidence="5">HipA domain-containing protein</fullName>
    </submittedName>
</protein>
<proteinExistence type="inferred from homology"/>
<dbReference type="PANTHER" id="PTHR37419:SF8">
    <property type="entry name" value="TOXIN YJJJ"/>
    <property type="match status" value="1"/>
</dbReference>
<dbReference type="GO" id="GO:0004674">
    <property type="term" value="F:protein serine/threonine kinase activity"/>
    <property type="evidence" value="ECO:0007669"/>
    <property type="project" value="TreeGrafter"/>
</dbReference>
<dbReference type="AlphaFoldDB" id="A0A934SZP7"/>
<name>A0A934SZP7_9BURK</name>
<dbReference type="Proteomes" id="UP000622890">
    <property type="component" value="Unassembled WGS sequence"/>
</dbReference>
<comment type="similarity">
    <text evidence="1">Belongs to the HipA Ser/Thr kinase family.</text>
</comment>
<dbReference type="Pfam" id="PF07804">
    <property type="entry name" value="HipA_C"/>
    <property type="match status" value="1"/>
</dbReference>
<organism evidence="5 6">
    <name type="scientific">Noviherbaspirillum pedocola</name>
    <dbReference type="NCBI Taxonomy" id="2801341"/>
    <lineage>
        <taxon>Bacteria</taxon>
        <taxon>Pseudomonadati</taxon>
        <taxon>Pseudomonadota</taxon>
        <taxon>Betaproteobacteria</taxon>
        <taxon>Burkholderiales</taxon>
        <taxon>Oxalobacteraceae</taxon>
        <taxon>Noviherbaspirillum</taxon>
    </lineage>
</organism>
<dbReference type="InterPro" id="IPR012893">
    <property type="entry name" value="HipA-like_C"/>
</dbReference>
<reference evidence="5" key="1">
    <citation type="submission" date="2021-01" db="EMBL/GenBank/DDBJ databases">
        <title>Genome sequence of strain Noviherbaspirillum sp. DKR-6.</title>
        <authorList>
            <person name="Chaudhary D.K."/>
        </authorList>
    </citation>
    <scope>NUCLEOTIDE SEQUENCE</scope>
    <source>
        <strain evidence="5">DKR-6</strain>
    </source>
</reference>
<accession>A0A934SZP7</accession>
<evidence type="ECO:0000313" key="5">
    <source>
        <dbReference type="EMBL" id="MBK4738649.1"/>
    </source>
</evidence>
<comment type="caution">
    <text evidence="5">The sequence shown here is derived from an EMBL/GenBank/DDBJ whole genome shotgun (WGS) entry which is preliminary data.</text>
</comment>
<dbReference type="GO" id="GO:0005829">
    <property type="term" value="C:cytosol"/>
    <property type="evidence" value="ECO:0007669"/>
    <property type="project" value="TreeGrafter"/>
</dbReference>